<reference evidence="1" key="1">
    <citation type="submission" date="2018-05" db="EMBL/GenBank/DDBJ databases">
        <authorList>
            <person name="Lanie J.A."/>
            <person name="Ng W.-L."/>
            <person name="Kazmierczak K.M."/>
            <person name="Andrzejewski T.M."/>
            <person name="Davidsen T.M."/>
            <person name="Wayne K.J."/>
            <person name="Tettelin H."/>
            <person name="Glass J.I."/>
            <person name="Rusch D."/>
            <person name="Podicherti R."/>
            <person name="Tsui H.-C.T."/>
            <person name="Winkler M.E."/>
        </authorList>
    </citation>
    <scope>NUCLEOTIDE SEQUENCE</scope>
</reference>
<gene>
    <name evidence="1" type="ORF">METZ01_LOCUS311514</name>
</gene>
<feature type="non-terminal residue" evidence="1">
    <location>
        <position position="33"/>
    </location>
</feature>
<dbReference type="EMBL" id="UINC01099405">
    <property type="protein sequence ID" value="SVC58660.1"/>
    <property type="molecule type" value="Genomic_DNA"/>
</dbReference>
<organism evidence="1">
    <name type="scientific">marine metagenome</name>
    <dbReference type="NCBI Taxonomy" id="408172"/>
    <lineage>
        <taxon>unclassified sequences</taxon>
        <taxon>metagenomes</taxon>
        <taxon>ecological metagenomes</taxon>
    </lineage>
</organism>
<protein>
    <submittedName>
        <fullName evidence="1">Uncharacterized protein</fullName>
    </submittedName>
</protein>
<proteinExistence type="predicted"/>
<sequence>MATLKKKEKENKNKNKLHMEMKILDKIQNIFKK</sequence>
<name>A0A382ND67_9ZZZZ</name>
<dbReference type="AlphaFoldDB" id="A0A382ND67"/>
<accession>A0A382ND67</accession>
<evidence type="ECO:0000313" key="1">
    <source>
        <dbReference type="EMBL" id="SVC58660.1"/>
    </source>
</evidence>